<accession>A0A9D1DCB7</accession>
<gene>
    <name evidence="2" type="ORF">IAB36_02295</name>
</gene>
<evidence type="ECO:0000313" key="3">
    <source>
        <dbReference type="Proteomes" id="UP000886749"/>
    </source>
</evidence>
<evidence type="ECO:0000256" key="1">
    <source>
        <dbReference type="SAM" id="Phobius"/>
    </source>
</evidence>
<dbReference type="EMBL" id="DVGY01000055">
    <property type="protein sequence ID" value="HIR40638.1"/>
    <property type="molecule type" value="Genomic_DNA"/>
</dbReference>
<protein>
    <submittedName>
        <fullName evidence="2">Uncharacterized protein</fullName>
    </submittedName>
</protein>
<feature type="transmembrane region" description="Helical" evidence="1">
    <location>
        <begin position="70"/>
        <end position="90"/>
    </location>
</feature>
<reference evidence="2" key="1">
    <citation type="submission" date="2020-10" db="EMBL/GenBank/DDBJ databases">
        <authorList>
            <person name="Gilroy R."/>
        </authorList>
    </citation>
    <scope>NUCLEOTIDE SEQUENCE</scope>
    <source>
        <strain evidence="2">CHK184-25365</strain>
    </source>
</reference>
<dbReference type="AlphaFoldDB" id="A0A9D1DCB7"/>
<evidence type="ECO:0000313" key="2">
    <source>
        <dbReference type="EMBL" id="HIR40638.1"/>
    </source>
</evidence>
<keyword evidence="1" id="KW-1133">Transmembrane helix</keyword>
<feature type="transmembrane region" description="Helical" evidence="1">
    <location>
        <begin position="7"/>
        <end position="25"/>
    </location>
</feature>
<feature type="transmembrane region" description="Helical" evidence="1">
    <location>
        <begin position="37"/>
        <end position="58"/>
    </location>
</feature>
<proteinExistence type="predicted"/>
<name>A0A9D1DCB7_9FIRM</name>
<keyword evidence="1" id="KW-0812">Transmembrane</keyword>
<comment type="caution">
    <text evidence="2">The sequence shown here is derived from an EMBL/GenBank/DDBJ whole genome shotgun (WGS) entry which is preliminary data.</text>
</comment>
<reference evidence="2" key="2">
    <citation type="journal article" date="2021" name="PeerJ">
        <title>Extensive microbial diversity within the chicken gut microbiome revealed by metagenomics and culture.</title>
        <authorList>
            <person name="Gilroy R."/>
            <person name="Ravi A."/>
            <person name="Getino M."/>
            <person name="Pursley I."/>
            <person name="Horton D.L."/>
            <person name="Alikhan N.F."/>
            <person name="Baker D."/>
            <person name="Gharbi K."/>
            <person name="Hall N."/>
            <person name="Watson M."/>
            <person name="Adriaenssens E.M."/>
            <person name="Foster-Nyarko E."/>
            <person name="Jarju S."/>
            <person name="Secka A."/>
            <person name="Antonio M."/>
            <person name="Oren A."/>
            <person name="Chaudhuri R.R."/>
            <person name="La Ragione R."/>
            <person name="Hildebrand F."/>
            <person name="Pallen M.J."/>
        </authorList>
    </citation>
    <scope>NUCLEOTIDE SEQUENCE</scope>
    <source>
        <strain evidence="2">CHK184-25365</strain>
    </source>
</reference>
<dbReference type="Proteomes" id="UP000886749">
    <property type="component" value="Unassembled WGS sequence"/>
</dbReference>
<sequence>MKAKTFSIINILLLFLPWTILLLRLNDWALASPTAEILIGVYCAEMLFGGVFSIYSYLKQGKSSKLMQVCLVINVLYAAAALFLGAWMALTAWM</sequence>
<keyword evidence="1" id="KW-0472">Membrane</keyword>
<organism evidence="2 3">
    <name type="scientific">Candidatus Egerieicola pullicola</name>
    <dbReference type="NCBI Taxonomy" id="2840775"/>
    <lineage>
        <taxon>Bacteria</taxon>
        <taxon>Bacillati</taxon>
        <taxon>Bacillota</taxon>
        <taxon>Clostridia</taxon>
        <taxon>Eubacteriales</taxon>
        <taxon>Oscillospiraceae</taxon>
        <taxon>Oscillospiraceae incertae sedis</taxon>
        <taxon>Candidatus Egerieicola</taxon>
    </lineage>
</organism>